<comment type="caution">
    <text evidence="2">The sequence shown here is derived from an EMBL/GenBank/DDBJ whole genome shotgun (WGS) entry which is preliminary data.</text>
</comment>
<gene>
    <name evidence="2" type="ORF">C7I85_23315</name>
</gene>
<name>A0A2P7S3W5_9HYPH</name>
<dbReference type="SUPFAM" id="SSF46785">
    <property type="entry name" value="Winged helix' DNA-binding domain"/>
    <property type="match status" value="1"/>
</dbReference>
<organism evidence="2 3">
    <name type="scientific">Pseudaminobacter soli</name>
    <name type="common">ex Li et al. 2025</name>
    <dbReference type="NCBI Taxonomy" id="1295366"/>
    <lineage>
        <taxon>Bacteria</taxon>
        <taxon>Pseudomonadati</taxon>
        <taxon>Pseudomonadota</taxon>
        <taxon>Alphaproteobacteria</taxon>
        <taxon>Hyphomicrobiales</taxon>
        <taxon>Phyllobacteriaceae</taxon>
        <taxon>Pseudaminobacter</taxon>
    </lineage>
</organism>
<dbReference type="PRINTS" id="PR00778">
    <property type="entry name" value="HTHARSR"/>
</dbReference>
<evidence type="ECO:0000259" key="1">
    <source>
        <dbReference type="PROSITE" id="PS50987"/>
    </source>
</evidence>
<dbReference type="InterPro" id="IPR001845">
    <property type="entry name" value="HTH_ArsR_DNA-bd_dom"/>
</dbReference>
<dbReference type="GO" id="GO:0003700">
    <property type="term" value="F:DNA-binding transcription factor activity"/>
    <property type="evidence" value="ECO:0007669"/>
    <property type="project" value="InterPro"/>
</dbReference>
<dbReference type="RefSeq" id="WP_106726403.1">
    <property type="nucleotide sequence ID" value="NZ_PXYL01000015.1"/>
</dbReference>
<dbReference type="PROSITE" id="PS50987">
    <property type="entry name" value="HTH_ARSR_2"/>
    <property type="match status" value="1"/>
</dbReference>
<dbReference type="Pfam" id="PF12840">
    <property type="entry name" value="HTH_20"/>
    <property type="match status" value="1"/>
</dbReference>
<dbReference type="InterPro" id="IPR011991">
    <property type="entry name" value="ArsR-like_HTH"/>
</dbReference>
<dbReference type="NCBIfam" id="NF033788">
    <property type="entry name" value="HTH_metalloreg"/>
    <property type="match status" value="1"/>
</dbReference>
<evidence type="ECO:0000313" key="3">
    <source>
        <dbReference type="Proteomes" id="UP000240653"/>
    </source>
</evidence>
<dbReference type="Gene3D" id="1.10.10.10">
    <property type="entry name" value="Winged helix-like DNA-binding domain superfamily/Winged helix DNA-binding domain"/>
    <property type="match status" value="1"/>
</dbReference>
<accession>A0A2P7S3W5</accession>
<dbReference type="SMART" id="SM00418">
    <property type="entry name" value="HTH_ARSR"/>
    <property type="match status" value="1"/>
</dbReference>
<dbReference type="OrthoDB" id="9790747at2"/>
<dbReference type="EMBL" id="PXYL01000015">
    <property type="protein sequence ID" value="PSJ57147.1"/>
    <property type="molecule type" value="Genomic_DNA"/>
</dbReference>
<reference evidence="2 3" key="1">
    <citation type="submission" date="2018-03" db="EMBL/GenBank/DDBJ databases">
        <title>The draft genome of Mesorhizobium soli JCM 19897.</title>
        <authorList>
            <person name="Li L."/>
            <person name="Liu L."/>
            <person name="Liang L."/>
            <person name="Wang T."/>
            <person name="Zhang X."/>
        </authorList>
    </citation>
    <scope>NUCLEOTIDE SEQUENCE [LARGE SCALE GENOMIC DNA]</scope>
    <source>
        <strain evidence="2 3">JCM 19897</strain>
    </source>
</reference>
<dbReference type="AlphaFoldDB" id="A0A2P7S3W5"/>
<dbReference type="Proteomes" id="UP000240653">
    <property type="component" value="Unassembled WGS sequence"/>
</dbReference>
<sequence>MLEYSEQLDRAFHALADATRRRILEHLSRGPASVSDLAKPFDTSLSAIHQHVQVLEASGLVITEKRGRVRGCRISSEAVLRVENWLNERRQHWEGHFDRLGELLEGKETFDKADGTSQSCQGDKA</sequence>
<protein>
    <submittedName>
        <fullName evidence="2">ArsR family transcriptional regulator</fullName>
    </submittedName>
</protein>
<feature type="domain" description="HTH arsR-type" evidence="1">
    <location>
        <begin position="1"/>
        <end position="94"/>
    </location>
</feature>
<evidence type="ECO:0000313" key="2">
    <source>
        <dbReference type="EMBL" id="PSJ57147.1"/>
    </source>
</evidence>
<dbReference type="InterPro" id="IPR036390">
    <property type="entry name" value="WH_DNA-bd_sf"/>
</dbReference>
<dbReference type="CDD" id="cd00090">
    <property type="entry name" value="HTH_ARSR"/>
    <property type="match status" value="1"/>
</dbReference>
<dbReference type="PANTHER" id="PTHR38600:SF2">
    <property type="entry name" value="SLL0088 PROTEIN"/>
    <property type="match status" value="1"/>
</dbReference>
<dbReference type="InterPro" id="IPR036388">
    <property type="entry name" value="WH-like_DNA-bd_sf"/>
</dbReference>
<dbReference type="PANTHER" id="PTHR38600">
    <property type="entry name" value="TRANSCRIPTIONAL REGULATORY PROTEIN"/>
    <property type="match status" value="1"/>
</dbReference>
<keyword evidence="3" id="KW-1185">Reference proteome</keyword>
<proteinExistence type="predicted"/>